<gene>
    <name evidence="1" type="ORF">MAR_022707</name>
</gene>
<protein>
    <submittedName>
        <fullName evidence="1">Uncharacterized protein</fullName>
    </submittedName>
</protein>
<keyword evidence="2" id="KW-1185">Reference proteome</keyword>
<evidence type="ECO:0000313" key="1">
    <source>
        <dbReference type="EMBL" id="WAQ98334.1"/>
    </source>
</evidence>
<proteinExistence type="predicted"/>
<name>A0ABY7DLU3_MYAAR</name>
<sequence length="288" mass="32730">MSTGVTREDIRRANDEIGGYTVKASKKQALFATTRTNGRNQSPNMGGTTPNGKIDFDPADWAESRHVVDAVMELLLTELRSQAEANYKGLRIDSYVRQGSSREGMKVIKADEFDAMLEFHFDGLESKIEQTEIKNSEGFNIQGHCFLEIRDVDMAYLRGRYPTLYAKSSMLDTAIENINTAIDHHNRITSQMPKFGLRRKMNPPSVNVKINLKGGVTYDEWGGIKTSKNREIDLDFVPAFLMRRDQTTRYEGALLQCPIHAICKWAEEDSHKALEFVDQDLKWDVKSI</sequence>
<evidence type="ECO:0000313" key="2">
    <source>
        <dbReference type="Proteomes" id="UP001164746"/>
    </source>
</evidence>
<dbReference type="EMBL" id="CP111014">
    <property type="protein sequence ID" value="WAQ98334.1"/>
    <property type="molecule type" value="Genomic_DNA"/>
</dbReference>
<reference evidence="1" key="1">
    <citation type="submission" date="2022-11" db="EMBL/GenBank/DDBJ databases">
        <title>Centuries of genome instability and evolution in soft-shell clam transmissible cancer (bioRxiv).</title>
        <authorList>
            <person name="Hart S.F.M."/>
            <person name="Yonemitsu M.A."/>
            <person name="Giersch R.M."/>
            <person name="Beal B.F."/>
            <person name="Arriagada G."/>
            <person name="Davis B.W."/>
            <person name="Ostrander E.A."/>
            <person name="Goff S.P."/>
            <person name="Metzger M.J."/>
        </authorList>
    </citation>
    <scope>NUCLEOTIDE SEQUENCE</scope>
    <source>
        <strain evidence="1">MELC-2E11</strain>
        <tissue evidence="1">Siphon/mantle</tissue>
    </source>
</reference>
<accession>A0ABY7DLU3</accession>
<dbReference type="Gene3D" id="3.30.460.90">
    <property type="match status" value="1"/>
</dbReference>
<dbReference type="Proteomes" id="UP001164746">
    <property type="component" value="Chromosome 3"/>
</dbReference>
<organism evidence="1 2">
    <name type="scientific">Mya arenaria</name>
    <name type="common">Soft-shell clam</name>
    <dbReference type="NCBI Taxonomy" id="6604"/>
    <lineage>
        <taxon>Eukaryota</taxon>
        <taxon>Metazoa</taxon>
        <taxon>Spiralia</taxon>
        <taxon>Lophotrochozoa</taxon>
        <taxon>Mollusca</taxon>
        <taxon>Bivalvia</taxon>
        <taxon>Autobranchia</taxon>
        <taxon>Heteroconchia</taxon>
        <taxon>Euheterodonta</taxon>
        <taxon>Imparidentia</taxon>
        <taxon>Neoheterodontei</taxon>
        <taxon>Myida</taxon>
        <taxon>Myoidea</taxon>
        <taxon>Myidae</taxon>
        <taxon>Mya</taxon>
    </lineage>
</organism>